<keyword evidence="11" id="KW-0812">Transmembrane</keyword>
<dbReference type="GO" id="GO:0009252">
    <property type="term" value="P:peptidoglycan biosynthetic process"/>
    <property type="evidence" value="ECO:0007669"/>
    <property type="project" value="UniProtKB-UniRule"/>
</dbReference>
<evidence type="ECO:0000256" key="9">
    <source>
        <dbReference type="ARBA" id="ARBA00023316"/>
    </source>
</evidence>
<dbReference type="EMBL" id="JADHQC010000001">
    <property type="protein sequence ID" value="MBL6811258.1"/>
    <property type="molecule type" value="Genomic_DNA"/>
</dbReference>
<keyword evidence="1 10" id="KW-1003">Cell membrane</keyword>
<dbReference type="Pfam" id="PF03033">
    <property type="entry name" value="Glyco_transf_28"/>
    <property type="match status" value="1"/>
</dbReference>
<comment type="similarity">
    <text evidence="10">Belongs to the glycosyltransferase 28 family. MurG subfamily.</text>
</comment>
<keyword evidence="2 10" id="KW-0132">Cell division</keyword>
<dbReference type="Proteomes" id="UP000744438">
    <property type="component" value="Unassembled WGS sequence"/>
</dbReference>
<name>A0A937I3R1_9GAMM</name>
<evidence type="ECO:0000256" key="6">
    <source>
        <dbReference type="ARBA" id="ARBA00022984"/>
    </source>
</evidence>
<keyword evidence="8 10" id="KW-0131">Cell cycle</keyword>
<feature type="binding site" evidence="10">
    <location>
        <position position="195"/>
    </location>
    <ligand>
        <name>UDP-N-acetyl-alpha-D-glucosamine</name>
        <dbReference type="ChEBI" id="CHEBI:57705"/>
    </ligand>
</feature>
<feature type="binding site" evidence="10">
    <location>
        <begin position="273"/>
        <end position="278"/>
    </location>
    <ligand>
        <name>UDP-N-acetyl-alpha-D-glucosamine</name>
        <dbReference type="ChEBI" id="CHEBI:57705"/>
    </ligand>
</feature>
<comment type="function">
    <text evidence="10">Cell wall formation. Catalyzes the transfer of a GlcNAc subunit on undecaprenyl-pyrophosphoryl-MurNAc-pentapeptide (lipid intermediate I) to form undecaprenyl-pyrophosphoryl-MurNAc-(pentapeptide)GlcNAc (lipid intermediate II).</text>
</comment>
<feature type="binding site" evidence="10">
    <location>
        <position position="299"/>
    </location>
    <ligand>
        <name>UDP-N-acetyl-alpha-D-glucosamine</name>
        <dbReference type="ChEBI" id="CHEBI:57705"/>
    </ligand>
</feature>
<dbReference type="InterPro" id="IPR007235">
    <property type="entry name" value="Glyco_trans_28_C"/>
</dbReference>
<dbReference type="EC" id="2.4.1.227" evidence="10"/>
<evidence type="ECO:0000313" key="15">
    <source>
        <dbReference type="Proteomes" id="UP000744438"/>
    </source>
</evidence>
<comment type="catalytic activity">
    <reaction evidence="10">
        <text>di-trans,octa-cis-undecaprenyl diphospho-N-acetyl-alpha-D-muramoyl-L-alanyl-D-glutamyl-meso-2,6-diaminopimeloyl-D-alanyl-D-alanine + UDP-N-acetyl-alpha-D-glucosamine = di-trans,octa-cis-undecaprenyl diphospho-[N-acetyl-alpha-D-glucosaminyl-(1-&gt;4)]-N-acetyl-alpha-D-muramoyl-L-alanyl-D-glutamyl-meso-2,6-diaminopimeloyl-D-alanyl-D-alanine + UDP + H(+)</text>
        <dbReference type="Rhea" id="RHEA:31227"/>
        <dbReference type="ChEBI" id="CHEBI:15378"/>
        <dbReference type="ChEBI" id="CHEBI:57705"/>
        <dbReference type="ChEBI" id="CHEBI:58223"/>
        <dbReference type="ChEBI" id="CHEBI:61387"/>
        <dbReference type="ChEBI" id="CHEBI:61388"/>
        <dbReference type="EC" id="2.4.1.227"/>
    </reaction>
</comment>
<comment type="pathway">
    <text evidence="10">Cell wall biogenesis; peptidoglycan biosynthesis.</text>
</comment>
<dbReference type="GO" id="GO:0051301">
    <property type="term" value="P:cell division"/>
    <property type="evidence" value="ECO:0007669"/>
    <property type="project" value="UniProtKB-KW"/>
</dbReference>
<feature type="transmembrane region" description="Helical" evidence="11">
    <location>
        <begin position="70"/>
        <end position="89"/>
    </location>
</feature>
<accession>A0A937I3R1</accession>
<dbReference type="InterPro" id="IPR006009">
    <property type="entry name" value="GlcNAc_MurG"/>
</dbReference>
<dbReference type="Pfam" id="PF04101">
    <property type="entry name" value="Glyco_tran_28_C"/>
    <property type="match status" value="1"/>
</dbReference>
<gene>
    <name evidence="10" type="primary">murG</name>
    <name evidence="14" type="ORF">ISQ63_00050</name>
</gene>
<dbReference type="GO" id="GO:0071555">
    <property type="term" value="P:cell wall organization"/>
    <property type="evidence" value="ECO:0007669"/>
    <property type="project" value="UniProtKB-KW"/>
</dbReference>
<dbReference type="PANTHER" id="PTHR21015:SF22">
    <property type="entry name" value="GLYCOSYLTRANSFERASE"/>
    <property type="match status" value="1"/>
</dbReference>
<feature type="domain" description="Glycosyl transferase family 28 C-terminal" evidence="13">
    <location>
        <begin position="190"/>
        <end position="345"/>
    </location>
</feature>
<dbReference type="GO" id="GO:0005886">
    <property type="term" value="C:plasma membrane"/>
    <property type="evidence" value="ECO:0007669"/>
    <property type="project" value="UniProtKB-SubCell"/>
</dbReference>
<organism evidence="14 15">
    <name type="scientific">SAR86 cluster bacterium</name>
    <dbReference type="NCBI Taxonomy" id="2030880"/>
    <lineage>
        <taxon>Bacteria</taxon>
        <taxon>Pseudomonadati</taxon>
        <taxon>Pseudomonadota</taxon>
        <taxon>Gammaproteobacteria</taxon>
        <taxon>SAR86 cluster</taxon>
    </lineage>
</organism>
<dbReference type="Gene3D" id="3.40.50.2000">
    <property type="entry name" value="Glycogen Phosphorylase B"/>
    <property type="match status" value="2"/>
</dbReference>
<feature type="binding site" evidence="10">
    <location>
        <begin position="15"/>
        <end position="17"/>
    </location>
    <ligand>
        <name>UDP-N-acetyl-alpha-D-glucosamine</name>
        <dbReference type="ChEBI" id="CHEBI:57705"/>
    </ligand>
</feature>
<keyword evidence="4 10" id="KW-0808">Transferase</keyword>
<evidence type="ECO:0000313" key="14">
    <source>
        <dbReference type="EMBL" id="MBL6811258.1"/>
    </source>
</evidence>
<dbReference type="AlphaFoldDB" id="A0A937I3R1"/>
<proteinExistence type="inferred from homology"/>
<evidence type="ECO:0000259" key="13">
    <source>
        <dbReference type="Pfam" id="PF04101"/>
    </source>
</evidence>
<comment type="subcellular location">
    <subcellularLocation>
        <location evidence="10">Cell membrane</location>
        <topology evidence="10">Peripheral membrane protein</topology>
        <orientation evidence="10">Cytoplasmic side</orientation>
    </subcellularLocation>
</comment>
<dbReference type="GO" id="GO:0005975">
    <property type="term" value="P:carbohydrate metabolic process"/>
    <property type="evidence" value="ECO:0007669"/>
    <property type="project" value="InterPro"/>
</dbReference>
<dbReference type="GO" id="GO:0008360">
    <property type="term" value="P:regulation of cell shape"/>
    <property type="evidence" value="ECO:0007669"/>
    <property type="project" value="UniProtKB-KW"/>
</dbReference>
<dbReference type="GO" id="GO:0050511">
    <property type="term" value="F:undecaprenyldiphospho-muramoylpentapeptide beta-N-acetylglucosaminyltransferase activity"/>
    <property type="evidence" value="ECO:0007669"/>
    <property type="project" value="UniProtKB-UniRule"/>
</dbReference>
<evidence type="ECO:0000256" key="3">
    <source>
        <dbReference type="ARBA" id="ARBA00022676"/>
    </source>
</evidence>
<feature type="domain" description="Glycosyltransferase family 28 N-terminal" evidence="12">
    <location>
        <begin position="8"/>
        <end position="142"/>
    </location>
</feature>
<reference evidence="14" key="1">
    <citation type="submission" date="2020-10" db="EMBL/GenBank/DDBJ databases">
        <title>Microbiome of the Black Sea water column analyzed by genome centric metagenomics.</title>
        <authorList>
            <person name="Cabello-Yeves P.J."/>
            <person name="Callieri C."/>
            <person name="Picazo A."/>
            <person name="Mehrshad M."/>
            <person name="Haro-Moreno J.M."/>
            <person name="Roda-Garcia J."/>
            <person name="Dzembekova N."/>
            <person name="Slabakova V."/>
            <person name="Slabakova N."/>
            <person name="Moncheva S."/>
            <person name="Rodriguez-Valera F."/>
        </authorList>
    </citation>
    <scope>NUCLEOTIDE SEQUENCE</scope>
    <source>
        <strain evidence="14">BS307-5m-G49</strain>
    </source>
</reference>
<dbReference type="SUPFAM" id="SSF53756">
    <property type="entry name" value="UDP-Glycosyltransferase/glycogen phosphorylase"/>
    <property type="match status" value="1"/>
</dbReference>
<comment type="caution">
    <text evidence="14">The sequence shown here is derived from an EMBL/GenBank/DDBJ whole genome shotgun (WGS) entry which is preliminary data.</text>
</comment>
<evidence type="ECO:0000256" key="1">
    <source>
        <dbReference type="ARBA" id="ARBA00022475"/>
    </source>
</evidence>
<dbReference type="PANTHER" id="PTHR21015">
    <property type="entry name" value="UDP-N-ACETYLGLUCOSAMINE--N-ACETYLMURAMYL-(PENTAPEPTIDE) PYROPHOSPHORYL-UNDECAPRENOL N-ACETYLGLUCOSAMINE TRANSFERASE 1"/>
    <property type="match status" value="1"/>
</dbReference>
<evidence type="ECO:0000256" key="4">
    <source>
        <dbReference type="ARBA" id="ARBA00022679"/>
    </source>
</evidence>
<evidence type="ECO:0000256" key="11">
    <source>
        <dbReference type="SAM" id="Phobius"/>
    </source>
</evidence>
<comment type="caution">
    <text evidence="10">Lacks conserved residue(s) required for the propagation of feature annotation.</text>
</comment>
<keyword evidence="3 10" id="KW-0328">Glycosyltransferase</keyword>
<feature type="binding site" evidence="10">
    <location>
        <position position="128"/>
    </location>
    <ligand>
        <name>UDP-N-acetyl-alpha-D-glucosamine</name>
        <dbReference type="ChEBI" id="CHEBI:57705"/>
    </ligand>
</feature>
<keyword evidence="5 10" id="KW-0133">Cell shape</keyword>
<sequence length="365" mass="41750">MSDKNKKIIICAGGTGGHVFPAKKLSEMLLKEAVDISWIGSSRGPEEQICKDLGIKFYRYPLTGFRGKSLFFKFLSLIFLIFSFLRFFLEFQLGNIFSKRNTLVCFGGYVSLVGLAHFSGPIYIQEQNSIPGSTNRLLARYKKIDMIFCGFPKTQDFFEEKKAIFSGNLINLDSQKVEKKRPCFNELDIKIMGGSLGARLINKTAPKVFSQLSQDFPDFKFILSHQCGKGNLEETKLYYNSCKENFDLKLFEFQESMESFYSNVDLIISRAGALSVSEICETQNIAIFIPLKNSIDNHQYENAKFLVEKDSAFICEEDLLEENLKKILFEIVKNPEILEKMKKNISRISLTDKKNMIVKKILSNE</sequence>
<dbReference type="HAMAP" id="MF_00033">
    <property type="entry name" value="MurG"/>
    <property type="match status" value="1"/>
</dbReference>
<evidence type="ECO:0000256" key="5">
    <source>
        <dbReference type="ARBA" id="ARBA00022960"/>
    </source>
</evidence>
<keyword evidence="9 10" id="KW-0961">Cell wall biogenesis/degradation</keyword>
<keyword evidence="6 10" id="KW-0573">Peptidoglycan synthesis</keyword>
<dbReference type="CDD" id="cd03785">
    <property type="entry name" value="GT28_MurG"/>
    <property type="match status" value="1"/>
</dbReference>
<keyword evidence="7 10" id="KW-0472">Membrane</keyword>
<evidence type="ECO:0000259" key="12">
    <source>
        <dbReference type="Pfam" id="PF03033"/>
    </source>
</evidence>
<protein>
    <recommendedName>
        <fullName evidence="10">UDP-N-acetylglucosamine--N-acetylmuramyl-(pentapeptide) pyrophosphoryl-undecaprenol N-acetylglucosamine transferase</fullName>
        <ecNumber evidence="10">2.4.1.227</ecNumber>
    </recommendedName>
    <alternativeName>
        <fullName evidence="10">Undecaprenyl-PP-MurNAc-pentapeptide-UDPGlcNAc GlcNAc transferase</fullName>
    </alternativeName>
</protein>
<evidence type="ECO:0000256" key="2">
    <source>
        <dbReference type="ARBA" id="ARBA00022618"/>
    </source>
</evidence>
<evidence type="ECO:0000256" key="7">
    <source>
        <dbReference type="ARBA" id="ARBA00023136"/>
    </source>
</evidence>
<evidence type="ECO:0000256" key="10">
    <source>
        <dbReference type="HAMAP-Rule" id="MF_00033"/>
    </source>
</evidence>
<dbReference type="InterPro" id="IPR004276">
    <property type="entry name" value="GlycoTrans_28_N"/>
</dbReference>
<evidence type="ECO:0000256" key="8">
    <source>
        <dbReference type="ARBA" id="ARBA00023306"/>
    </source>
</evidence>
<keyword evidence="11" id="KW-1133">Transmembrane helix</keyword>